<name>A0A9E8MLX2_9MICO</name>
<feature type="domain" description="YCII-related" evidence="2">
    <location>
        <begin position="5"/>
        <end position="116"/>
    </location>
</feature>
<dbReference type="SUPFAM" id="SSF54909">
    <property type="entry name" value="Dimeric alpha+beta barrel"/>
    <property type="match status" value="1"/>
</dbReference>
<dbReference type="InterPro" id="IPR005545">
    <property type="entry name" value="YCII"/>
</dbReference>
<evidence type="ECO:0000259" key="2">
    <source>
        <dbReference type="Pfam" id="PF03795"/>
    </source>
</evidence>
<dbReference type="InterPro" id="IPR011008">
    <property type="entry name" value="Dimeric_a/b-barrel"/>
</dbReference>
<sequence>MPTYMLIMRTTDQAQAAAADIDMETVINQMGAYNAAMMEAGVMVGGDGLSDAAQGAVVTFGENDERVVTDGPYGETHELFNGFWMLDVPTQADAIEWAKRCPLGPGNALEVRRVTDESDFADFADNEYIQAEEGWREEIAAKQAEKG</sequence>
<dbReference type="Gene3D" id="3.30.70.1060">
    <property type="entry name" value="Dimeric alpha+beta barrel"/>
    <property type="match status" value="1"/>
</dbReference>
<gene>
    <name evidence="3" type="ORF">OVN18_12870</name>
</gene>
<proteinExistence type="inferred from homology"/>
<dbReference type="PANTHER" id="PTHR35174">
    <property type="entry name" value="BLL7171 PROTEIN-RELATED"/>
    <property type="match status" value="1"/>
</dbReference>
<protein>
    <submittedName>
        <fullName evidence="3">YciI family protein</fullName>
    </submittedName>
</protein>
<keyword evidence="4" id="KW-1185">Reference proteome</keyword>
<accession>A0A9E8MLX2</accession>
<dbReference type="Proteomes" id="UP001164706">
    <property type="component" value="Chromosome"/>
</dbReference>
<evidence type="ECO:0000313" key="4">
    <source>
        <dbReference type="Proteomes" id="UP001164706"/>
    </source>
</evidence>
<evidence type="ECO:0000313" key="3">
    <source>
        <dbReference type="EMBL" id="WAB81407.1"/>
    </source>
</evidence>
<organism evidence="3 4">
    <name type="scientific">Microcella daejeonensis</name>
    <dbReference type="NCBI Taxonomy" id="2994971"/>
    <lineage>
        <taxon>Bacteria</taxon>
        <taxon>Bacillati</taxon>
        <taxon>Actinomycetota</taxon>
        <taxon>Actinomycetes</taxon>
        <taxon>Micrococcales</taxon>
        <taxon>Microbacteriaceae</taxon>
        <taxon>Microcella</taxon>
    </lineage>
</organism>
<comment type="similarity">
    <text evidence="1">Belongs to the YciI family.</text>
</comment>
<dbReference type="Pfam" id="PF03795">
    <property type="entry name" value="YCII"/>
    <property type="match status" value="1"/>
</dbReference>
<dbReference type="EMBL" id="CP113089">
    <property type="protein sequence ID" value="WAB81407.1"/>
    <property type="molecule type" value="Genomic_DNA"/>
</dbReference>
<dbReference type="KEGG" id="mdb:OVN18_12870"/>
<dbReference type="RefSeq" id="WP_267781162.1">
    <property type="nucleotide sequence ID" value="NZ_CP113089.1"/>
</dbReference>
<dbReference type="AlphaFoldDB" id="A0A9E8MLX2"/>
<evidence type="ECO:0000256" key="1">
    <source>
        <dbReference type="ARBA" id="ARBA00007689"/>
    </source>
</evidence>
<reference evidence="3" key="1">
    <citation type="submission" date="2022-11" db="EMBL/GenBank/DDBJ databases">
        <title>Description of Microcella daejonensis nov. sp, isolated from riverside soil.</title>
        <authorList>
            <person name="Molina K.M."/>
            <person name="Kim S.B."/>
        </authorList>
    </citation>
    <scope>NUCLEOTIDE SEQUENCE</scope>
    <source>
        <strain evidence="3">MMS21-STM12</strain>
    </source>
</reference>